<evidence type="ECO:0008006" key="4">
    <source>
        <dbReference type="Google" id="ProtNLM"/>
    </source>
</evidence>
<evidence type="ECO:0000313" key="3">
    <source>
        <dbReference type="EMBL" id="SVE45936.1"/>
    </source>
</evidence>
<name>A0A383DN58_9ZZZZ</name>
<dbReference type="EMBL" id="UINC01218772">
    <property type="protein sequence ID" value="SVE45936.1"/>
    <property type="molecule type" value="Genomic_DNA"/>
</dbReference>
<dbReference type="PANTHER" id="PTHR35889:SF3">
    <property type="entry name" value="F-BOX DOMAIN-CONTAINING PROTEIN"/>
    <property type="match status" value="1"/>
</dbReference>
<dbReference type="PANTHER" id="PTHR35889">
    <property type="entry name" value="CYCLOINULO-OLIGOSACCHARIDE FRUCTANOTRANSFERASE-RELATED"/>
    <property type="match status" value="1"/>
</dbReference>
<sequence length="234" mass="27192">ARFNGKRLENSVVRESFQRFQSWFQGRIAVDAPWPLIVSEMLQATGVLTKTPELLYKVSYFRNGSYSLNFADAMSRSLLGMQISCARCHDHPFDRWSQEDYYGLASFMVRTKVRPIGGKEEDRCDDGELYEEKKGELTMPGTKKVMRAQFLFGGVAGTKDPRMPLLARFMATGRNTQLARNVVNRTWKWLMGRGFVEPVDDFNQMNRPLHSATLEYIRREFARNRYSLKFLFRA</sequence>
<feature type="domain" description="DUF1553" evidence="2">
    <location>
        <begin position="166"/>
        <end position="233"/>
    </location>
</feature>
<dbReference type="InterPro" id="IPR022655">
    <property type="entry name" value="DUF1553"/>
</dbReference>
<feature type="non-terminal residue" evidence="3">
    <location>
        <position position="1"/>
    </location>
</feature>
<accession>A0A383DN58</accession>
<evidence type="ECO:0000259" key="2">
    <source>
        <dbReference type="Pfam" id="PF07587"/>
    </source>
</evidence>
<dbReference type="Pfam" id="PF07583">
    <property type="entry name" value="PSCyt2"/>
    <property type="match status" value="1"/>
</dbReference>
<dbReference type="InterPro" id="IPR011444">
    <property type="entry name" value="DUF1549"/>
</dbReference>
<evidence type="ECO:0000259" key="1">
    <source>
        <dbReference type="Pfam" id="PF07583"/>
    </source>
</evidence>
<dbReference type="Pfam" id="PF07587">
    <property type="entry name" value="PSD1"/>
    <property type="match status" value="1"/>
</dbReference>
<protein>
    <recommendedName>
        <fullName evidence="4">DUF1549 domain-containing protein</fullName>
    </recommendedName>
</protein>
<feature type="domain" description="DUF1549" evidence="1">
    <location>
        <begin position="11"/>
        <end position="111"/>
    </location>
</feature>
<proteinExistence type="predicted"/>
<gene>
    <name evidence="3" type="ORF">METZ01_LOCUS498790</name>
</gene>
<dbReference type="AlphaFoldDB" id="A0A383DN58"/>
<feature type="non-terminal residue" evidence="3">
    <location>
        <position position="234"/>
    </location>
</feature>
<reference evidence="3" key="1">
    <citation type="submission" date="2018-05" db="EMBL/GenBank/DDBJ databases">
        <authorList>
            <person name="Lanie J.A."/>
            <person name="Ng W.-L."/>
            <person name="Kazmierczak K.M."/>
            <person name="Andrzejewski T.M."/>
            <person name="Davidsen T.M."/>
            <person name="Wayne K.J."/>
            <person name="Tettelin H."/>
            <person name="Glass J.I."/>
            <person name="Rusch D."/>
            <person name="Podicherti R."/>
            <person name="Tsui H.-C.T."/>
            <person name="Winkler M.E."/>
        </authorList>
    </citation>
    <scope>NUCLEOTIDE SEQUENCE</scope>
</reference>
<organism evidence="3">
    <name type="scientific">marine metagenome</name>
    <dbReference type="NCBI Taxonomy" id="408172"/>
    <lineage>
        <taxon>unclassified sequences</taxon>
        <taxon>metagenomes</taxon>
        <taxon>ecological metagenomes</taxon>
    </lineage>
</organism>